<feature type="compositionally biased region" description="Polar residues" evidence="4">
    <location>
        <begin position="1"/>
        <end position="17"/>
    </location>
</feature>
<keyword evidence="5" id="KW-0812">Transmembrane</keyword>
<dbReference type="PANTHER" id="PTHR32347">
    <property type="entry name" value="EFFLUX SYSTEM COMPONENT YKNX-RELATED"/>
    <property type="match status" value="1"/>
</dbReference>
<name>A0A4S8PRI1_9HYPH</name>
<dbReference type="Gene3D" id="1.10.287.470">
    <property type="entry name" value="Helix hairpin bin"/>
    <property type="match status" value="1"/>
</dbReference>
<feature type="transmembrane region" description="Helical" evidence="5">
    <location>
        <begin position="39"/>
        <end position="60"/>
    </location>
</feature>
<keyword evidence="5" id="KW-1133">Transmembrane helix</keyword>
<feature type="coiled-coil region" evidence="3">
    <location>
        <begin position="186"/>
        <end position="286"/>
    </location>
</feature>
<dbReference type="GO" id="GO:0030313">
    <property type="term" value="C:cell envelope"/>
    <property type="evidence" value="ECO:0007669"/>
    <property type="project" value="UniProtKB-SubCell"/>
</dbReference>
<dbReference type="InterPro" id="IPR014315">
    <property type="entry name" value="ABC_heterocyst_DevB"/>
</dbReference>
<protein>
    <submittedName>
        <fullName evidence="6">HlyD family efflux transporter periplasmic adaptor subunit</fullName>
    </submittedName>
</protein>
<evidence type="ECO:0000313" key="7">
    <source>
        <dbReference type="Proteomes" id="UP000307378"/>
    </source>
</evidence>
<feature type="region of interest" description="Disordered" evidence="4">
    <location>
        <begin position="1"/>
        <end position="32"/>
    </location>
</feature>
<dbReference type="Gene3D" id="2.40.30.170">
    <property type="match status" value="1"/>
</dbReference>
<dbReference type="RefSeq" id="WP_136543265.1">
    <property type="nucleotide sequence ID" value="NZ_STGU01000022.1"/>
</dbReference>
<keyword evidence="5" id="KW-0472">Membrane</keyword>
<dbReference type="NCBIfam" id="TIGR02971">
    <property type="entry name" value="heterocyst_DevB"/>
    <property type="match status" value="1"/>
</dbReference>
<dbReference type="Proteomes" id="UP000307378">
    <property type="component" value="Unassembled WGS sequence"/>
</dbReference>
<evidence type="ECO:0000313" key="6">
    <source>
        <dbReference type="EMBL" id="THV31109.1"/>
    </source>
</evidence>
<evidence type="ECO:0000256" key="2">
    <source>
        <dbReference type="ARBA" id="ARBA00023054"/>
    </source>
</evidence>
<evidence type="ECO:0000256" key="4">
    <source>
        <dbReference type="SAM" id="MobiDB-lite"/>
    </source>
</evidence>
<evidence type="ECO:0000256" key="1">
    <source>
        <dbReference type="ARBA" id="ARBA00004196"/>
    </source>
</evidence>
<dbReference type="InterPro" id="IPR050465">
    <property type="entry name" value="UPF0194_transport"/>
</dbReference>
<dbReference type="Gene3D" id="2.40.50.100">
    <property type="match status" value="1"/>
</dbReference>
<dbReference type="PANTHER" id="PTHR32347:SF27">
    <property type="entry name" value="RND EFFLUX PUMP MEMBRANE FUSION PROTEIN BARREL-SANDWICH DOMAIN-CONTAINING PROTEIN"/>
    <property type="match status" value="1"/>
</dbReference>
<gene>
    <name evidence="6" type="ORF">FAA86_22330</name>
</gene>
<accession>A0A4S8PRI1</accession>
<evidence type="ECO:0000256" key="5">
    <source>
        <dbReference type="SAM" id="Phobius"/>
    </source>
</evidence>
<evidence type="ECO:0000256" key="3">
    <source>
        <dbReference type="SAM" id="Coils"/>
    </source>
</evidence>
<sequence>MSSSIHSPEDATVSNTLPLADNGKDRSSSKITQRKKSSWALNGLIAASLLLIGGVIGLYFQGPAIRAVFDWTKLEPGAGARQPIALPVERVPSPERVAAMATGDVVSLGRLQPAGGIVSVALPQGAGDARIDRILVDDGDVVAKGDVLAVLDSLVLFESALTSAESSLAIRRAALSQVKVQVAAAEAELRAQVRGAEASLARTERELTRVTSLLGTGVSTQATLEEAERSADTARADLDRLRASMTRYEPGPDDQQVDIAVATADLAAAEAAVEQARRDLDRARVLAPQDGAIIEVSARAGERPPADGLLRMGDTARMEAELEVFQTMVPRVAVGQSVSLVSGVLGDEQLTGTVSRIGTLVGRQSVTADDPAANTDARVLLVTVSLDEASSLRAASYVNLEVVARIAVASDTPEEGGGP</sequence>
<comment type="caution">
    <text evidence="6">The sequence shown here is derived from an EMBL/GenBank/DDBJ whole genome shotgun (WGS) entry which is preliminary data.</text>
</comment>
<proteinExistence type="predicted"/>
<keyword evidence="2 3" id="KW-0175">Coiled coil</keyword>
<dbReference type="AlphaFoldDB" id="A0A4S8PRI1"/>
<comment type="subcellular location">
    <subcellularLocation>
        <location evidence="1">Cell envelope</location>
    </subcellularLocation>
</comment>
<reference evidence="6 7" key="1">
    <citation type="submission" date="2019-04" db="EMBL/GenBank/DDBJ databases">
        <title>genome sequence of strain W3.</title>
        <authorList>
            <person name="Gao J."/>
            <person name="Sun J."/>
        </authorList>
    </citation>
    <scope>NUCLEOTIDE SEQUENCE [LARGE SCALE GENOMIC DNA]</scope>
    <source>
        <strain evidence="6 7">W3</strain>
    </source>
</reference>
<dbReference type="SUPFAM" id="SSF111369">
    <property type="entry name" value="HlyD-like secretion proteins"/>
    <property type="match status" value="1"/>
</dbReference>
<organism evidence="6 7">
    <name type="scientific">Rhizobium rosettiformans W3</name>
    <dbReference type="NCBI Taxonomy" id="538378"/>
    <lineage>
        <taxon>Bacteria</taxon>
        <taxon>Pseudomonadati</taxon>
        <taxon>Pseudomonadota</taxon>
        <taxon>Alphaproteobacteria</taxon>
        <taxon>Hyphomicrobiales</taxon>
        <taxon>Rhizobiaceae</taxon>
        <taxon>Rhizobium/Agrobacterium group</taxon>
        <taxon>Rhizobium</taxon>
    </lineage>
</organism>
<dbReference type="EMBL" id="STGU01000022">
    <property type="protein sequence ID" value="THV31109.1"/>
    <property type="molecule type" value="Genomic_DNA"/>
</dbReference>